<evidence type="ECO:0000313" key="3">
    <source>
        <dbReference type="EMBL" id="MBW0492781.1"/>
    </source>
</evidence>
<dbReference type="Gene3D" id="3.30.420.10">
    <property type="entry name" value="Ribonuclease H-like superfamily/Ribonuclease H"/>
    <property type="match status" value="1"/>
</dbReference>
<dbReference type="AlphaFoldDB" id="A0A9Q3CWX6"/>
<evidence type="ECO:0000259" key="2">
    <source>
        <dbReference type="PROSITE" id="PS50994"/>
    </source>
</evidence>
<comment type="caution">
    <text evidence="3">The sequence shown here is derived from an EMBL/GenBank/DDBJ whole genome shotgun (WGS) entry which is preliminary data.</text>
</comment>
<protein>
    <recommendedName>
        <fullName evidence="2">Integrase catalytic domain-containing protein</fullName>
    </recommendedName>
</protein>
<evidence type="ECO:0000313" key="4">
    <source>
        <dbReference type="Proteomes" id="UP000765509"/>
    </source>
</evidence>
<dbReference type="OrthoDB" id="10267344at2759"/>
<name>A0A9Q3CWX6_9BASI</name>
<reference evidence="3" key="1">
    <citation type="submission" date="2021-03" db="EMBL/GenBank/DDBJ databases">
        <title>Draft genome sequence of rust myrtle Austropuccinia psidii MF-1, a brazilian biotype.</title>
        <authorList>
            <person name="Quecine M.C."/>
            <person name="Pachon D.M.R."/>
            <person name="Bonatelli M.L."/>
            <person name="Correr F.H."/>
            <person name="Franceschini L.M."/>
            <person name="Leite T.F."/>
            <person name="Margarido G.R.A."/>
            <person name="Almeida C.A."/>
            <person name="Ferrarezi J.A."/>
            <person name="Labate C.A."/>
        </authorList>
    </citation>
    <scope>NUCLEOTIDE SEQUENCE</scope>
    <source>
        <strain evidence="3">MF-1</strain>
    </source>
</reference>
<keyword evidence="1" id="KW-0694">RNA-binding</keyword>
<dbReference type="Proteomes" id="UP000765509">
    <property type="component" value="Unassembled WGS sequence"/>
</dbReference>
<dbReference type="EMBL" id="AVOT02011751">
    <property type="protein sequence ID" value="MBW0492781.1"/>
    <property type="molecule type" value="Genomic_DNA"/>
</dbReference>
<sequence length="153" mass="17264">MIKVEEPRRPWEIAHMDWVTGLAAGGDRAYEAALVIAYMFRKTPIFVPCHKGDIVMDTALLVCNRVVSWNGIFTNIISDRGLKFTSALWKNFHHLFGTKLAFSTAYHPQTDCLAERRSQNLEDMVGIFGGYGLELKDCDGFNHDLCTLLPALE</sequence>
<evidence type="ECO:0000256" key="1">
    <source>
        <dbReference type="ARBA" id="ARBA00022884"/>
    </source>
</evidence>
<organism evidence="3 4">
    <name type="scientific">Austropuccinia psidii MF-1</name>
    <dbReference type="NCBI Taxonomy" id="1389203"/>
    <lineage>
        <taxon>Eukaryota</taxon>
        <taxon>Fungi</taxon>
        <taxon>Dikarya</taxon>
        <taxon>Basidiomycota</taxon>
        <taxon>Pucciniomycotina</taxon>
        <taxon>Pucciniomycetes</taxon>
        <taxon>Pucciniales</taxon>
        <taxon>Sphaerophragmiaceae</taxon>
        <taxon>Austropuccinia</taxon>
    </lineage>
</organism>
<dbReference type="GO" id="GO:0005634">
    <property type="term" value="C:nucleus"/>
    <property type="evidence" value="ECO:0007669"/>
    <property type="project" value="UniProtKB-ARBA"/>
</dbReference>
<accession>A0A9Q3CWX6</accession>
<dbReference type="PANTHER" id="PTHR37984:SF5">
    <property type="entry name" value="PROTEIN NYNRIN-LIKE"/>
    <property type="match status" value="1"/>
</dbReference>
<dbReference type="GO" id="GO:0015074">
    <property type="term" value="P:DNA integration"/>
    <property type="evidence" value="ECO:0007669"/>
    <property type="project" value="InterPro"/>
</dbReference>
<dbReference type="GO" id="GO:0003723">
    <property type="term" value="F:RNA binding"/>
    <property type="evidence" value="ECO:0007669"/>
    <property type="project" value="UniProtKB-KW"/>
</dbReference>
<gene>
    <name evidence="3" type="ORF">O181_032496</name>
</gene>
<dbReference type="PROSITE" id="PS50994">
    <property type="entry name" value="INTEGRASE"/>
    <property type="match status" value="1"/>
</dbReference>
<proteinExistence type="predicted"/>
<feature type="domain" description="Integrase catalytic" evidence="2">
    <location>
        <begin position="6"/>
        <end position="125"/>
    </location>
</feature>
<keyword evidence="4" id="KW-1185">Reference proteome</keyword>
<dbReference type="InterPro" id="IPR012337">
    <property type="entry name" value="RNaseH-like_sf"/>
</dbReference>
<dbReference type="InterPro" id="IPR036397">
    <property type="entry name" value="RNaseH_sf"/>
</dbReference>
<dbReference type="InterPro" id="IPR050951">
    <property type="entry name" value="Retrovirus_Pol_polyprotein"/>
</dbReference>
<dbReference type="PANTHER" id="PTHR37984">
    <property type="entry name" value="PROTEIN CBG26694"/>
    <property type="match status" value="1"/>
</dbReference>
<dbReference type="InterPro" id="IPR001584">
    <property type="entry name" value="Integrase_cat-core"/>
</dbReference>
<dbReference type="SUPFAM" id="SSF53098">
    <property type="entry name" value="Ribonuclease H-like"/>
    <property type="match status" value="1"/>
</dbReference>